<feature type="region of interest" description="Disordered" evidence="1">
    <location>
        <begin position="130"/>
        <end position="203"/>
    </location>
</feature>
<name>A0AA36JTC4_9DINO</name>
<evidence type="ECO:0000256" key="1">
    <source>
        <dbReference type="SAM" id="MobiDB-lite"/>
    </source>
</evidence>
<dbReference type="Proteomes" id="UP001178507">
    <property type="component" value="Unassembled WGS sequence"/>
</dbReference>
<feature type="compositionally biased region" description="Low complexity" evidence="1">
    <location>
        <begin position="165"/>
        <end position="174"/>
    </location>
</feature>
<evidence type="ECO:0000313" key="2">
    <source>
        <dbReference type="EMBL" id="CAJ1410919.1"/>
    </source>
</evidence>
<accession>A0AA36JTC4</accession>
<dbReference type="AlphaFoldDB" id="A0AA36JTC4"/>
<sequence>MASELEDSFGEDVESDLPAHKAACRRDSISSAALGFDDLDDFCAKSSLQATEHAMRRLRRCMAEYAVDPGAEDDPYLVELLGTAKARLLNLDEQRLQVFVSSTADARHEDVSQKTRGLFRKVQAAVKLTKHQVDELEPESPRQETEEPASKLAVKGTRTARSRRSSNASSVGVKGPKKQKQPQAVPRGFHQGQARGATCSEKSWTEEVRNGRCRWLMNLASRSAKRTRPLEFARI</sequence>
<keyword evidence="3" id="KW-1185">Reference proteome</keyword>
<proteinExistence type="predicted"/>
<reference evidence="2" key="1">
    <citation type="submission" date="2023-08" db="EMBL/GenBank/DDBJ databases">
        <authorList>
            <person name="Chen Y."/>
            <person name="Shah S."/>
            <person name="Dougan E. K."/>
            <person name="Thang M."/>
            <person name="Chan C."/>
        </authorList>
    </citation>
    <scope>NUCLEOTIDE SEQUENCE</scope>
</reference>
<organism evidence="2 3">
    <name type="scientific">Effrenium voratum</name>
    <dbReference type="NCBI Taxonomy" id="2562239"/>
    <lineage>
        <taxon>Eukaryota</taxon>
        <taxon>Sar</taxon>
        <taxon>Alveolata</taxon>
        <taxon>Dinophyceae</taxon>
        <taxon>Suessiales</taxon>
        <taxon>Symbiodiniaceae</taxon>
        <taxon>Effrenium</taxon>
    </lineage>
</organism>
<evidence type="ECO:0000313" key="3">
    <source>
        <dbReference type="Proteomes" id="UP001178507"/>
    </source>
</evidence>
<comment type="caution">
    <text evidence="2">The sequence shown here is derived from an EMBL/GenBank/DDBJ whole genome shotgun (WGS) entry which is preliminary data.</text>
</comment>
<feature type="compositionally biased region" description="Basic and acidic residues" evidence="1">
    <location>
        <begin position="131"/>
        <end position="149"/>
    </location>
</feature>
<dbReference type="EMBL" id="CAUJNA010003847">
    <property type="protein sequence ID" value="CAJ1410919.1"/>
    <property type="molecule type" value="Genomic_DNA"/>
</dbReference>
<gene>
    <name evidence="2" type="ORF">EVOR1521_LOCUS31642</name>
</gene>
<protein>
    <submittedName>
        <fullName evidence="2">Uncharacterized protein</fullName>
    </submittedName>
</protein>